<dbReference type="GO" id="GO:0030619">
    <property type="term" value="F:U1 snRNA binding"/>
    <property type="evidence" value="ECO:0007669"/>
    <property type="project" value="EnsemblFungi"/>
</dbReference>
<reference evidence="7 8" key="1">
    <citation type="submission" date="2009-08" db="EMBL/GenBank/DDBJ databases">
        <title>The Genome Sequence of Spizellomyces punctatus strain DAOM BR117.</title>
        <authorList>
            <consortium name="The Broad Institute Genome Sequencing Platform"/>
            <person name="Russ C."/>
            <person name="Cuomo C."/>
            <person name="Shea T."/>
            <person name="Young S.K."/>
            <person name="Zeng Q."/>
            <person name="Koehrsen M."/>
            <person name="Haas B."/>
            <person name="Borodovsky M."/>
            <person name="Guigo R."/>
            <person name="Alvarado L."/>
            <person name="Berlin A."/>
            <person name="Bochicchio J."/>
            <person name="Borenstein D."/>
            <person name="Chapman S."/>
            <person name="Chen Z."/>
            <person name="Engels R."/>
            <person name="Freedman E."/>
            <person name="Gellesch M."/>
            <person name="Goldberg J."/>
            <person name="Griggs A."/>
            <person name="Gujja S."/>
            <person name="Heiman D."/>
            <person name="Hepburn T."/>
            <person name="Howarth C."/>
            <person name="Jen D."/>
            <person name="Larson L."/>
            <person name="Lewis B."/>
            <person name="Mehta T."/>
            <person name="Park D."/>
            <person name="Pearson M."/>
            <person name="Roberts A."/>
            <person name="Saif S."/>
            <person name="Shenoy N."/>
            <person name="Sisk P."/>
            <person name="Stolte C."/>
            <person name="Sykes S."/>
            <person name="Thomson T."/>
            <person name="Walk T."/>
            <person name="White J."/>
            <person name="Yandava C."/>
            <person name="Burger G."/>
            <person name="Gray M.W."/>
            <person name="Holland P.W.H."/>
            <person name="King N."/>
            <person name="Lang F.B.F."/>
            <person name="Roger A.J."/>
            <person name="Ruiz-Trillo I."/>
            <person name="Lander E."/>
            <person name="Nusbaum C."/>
        </authorList>
    </citation>
    <scope>NUCLEOTIDE SEQUENCE [LARGE SCALE GENOMIC DNA]</scope>
    <source>
        <strain evidence="7 8">DAOM BR117</strain>
    </source>
</reference>
<dbReference type="OMA" id="WAFKHNN"/>
<dbReference type="InterPro" id="IPR045065">
    <property type="entry name" value="XPO1/5"/>
</dbReference>
<dbReference type="GO" id="GO:0005737">
    <property type="term" value="C:cytoplasm"/>
    <property type="evidence" value="ECO:0007669"/>
    <property type="project" value="TreeGrafter"/>
</dbReference>
<organism evidence="7 8">
    <name type="scientific">Spizellomyces punctatus (strain DAOM BR117)</name>
    <dbReference type="NCBI Taxonomy" id="645134"/>
    <lineage>
        <taxon>Eukaryota</taxon>
        <taxon>Fungi</taxon>
        <taxon>Fungi incertae sedis</taxon>
        <taxon>Chytridiomycota</taxon>
        <taxon>Chytridiomycota incertae sedis</taxon>
        <taxon>Chytridiomycetes</taxon>
        <taxon>Spizellomycetales</taxon>
        <taxon>Spizellomycetaceae</taxon>
        <taxon>Spizellomyces</taxon>
    </lineage>
</organism>
<dbReference type="PANTHER" id="PTHR11223">
    <property type="entry name" value="EXPORTIN 1/5"/>
    <property type="match status" value="1"/>
</dbReference>
<dbReference type="OrthoDB" id="27218at2759"/>
<dbReference type="InParanoid" id="A0A0L0H672"/>
<dbReference type="InterPro" id="IPR001494">
    <property type="entry name" value="Importin-beta_N"/>
</dbReference>
<dbReference type="GO" id="GO:0030620">
    <property type="term" value="F:U2 snRNA binding"/>
    <property type="evidence" value="ECO:0007669"/>
    <property type="project" value="EnsemblFungi"/>
</dbReference>
<dbReference type="GO" id="GO:0000055">
    <property type="term" value="P:ribosomal large subunit export from nucleus"/>
    <property type="evidence" value="ECO:0007669"/>
    <property type="project" value="EnsemblFungi"/>
</dbReference>
<dbReference type="STRING" id="645134.A0A0L0H672"/>
<evidence type="ECO:0000256" key="1">
    <source>
        <dbReference type="ARBA" id="ARBA00004123"/>
    </source>
</evidence>
<dbReference type="Pfam" id="PF03810">
    <property type="entry name" value="IBN_N"/>
    <property type="match status" value="1"/>
</dbReference>
<comment type="similarity">
    <text evidence="2">Belongs to the exportin family.</text>
</comment>
<dbReference type="InterPro" id="IPR011989">
    <property type="entry name" value="ARM-like"/>
</dbReference>
<dbReference type="Pfam" id="PF08767">
    <property type="entry name" value="CRM1_C"/>
    <property type="match status" value="1"/>
</dbReference>
<dbReference type="InterPro" id="IPR014877">
    <property type="entry name" value="XPO1_C_dom"/>
</dbReference>
<evidence type="ECO:0000313" key="7">
    <source>
        <dbReference type="EMBL" id="KNC97005.1"/>
    </source>
</evidence>
<dbReference type="SMART" id="SM00913">
    <property type="entry name" value="IBN_N"/>
    <property type="match status" value="1"/>
</dbReference>
<dbReference type="GO" id="GO:0034501">
    <property type="term" value="P:protein localization to kinetochore"/>
    <property type="evidence" value="ECO:0007669"/>
    <property type="project" value="EnsemblFungi"/>
</dbReference>
<dbReference type="Pfam" id="PF08389">
    <property type="entry name" value="Xpo1"/>
    <property type="match status" value="1"/>
</dbReference>
<dbReference type="GO" id="GO:0030621">
    <property type="term" value="F:U4 snRNA binding"/>
    <property type="evidence" value="ECO:0007669"/>
    <property type="project" value="EnsemblFungi"/>
</dbReference>
<dbReference type="GO" id="GO:0034399">
    <property type="term" value="C:nuclear periphery"/>
    <property type="evidence" value="ECO:0007669"/>
    <property type="project" value="EnsemblFungi"/>
</dbReference>
<dbReference type="SMART" id="SM01102">
    <property type="entry name" value="CRM1_C"/>
    <property type="match status" value="1"/>
</dbReference>
<keyword evidence="5" id="KW-0539">Nucleus</keyword>
<name>A0A0L0H672_SPIPD</name>
<dbReference type="InterPro" id="IPR013598">
    <property type="entry name" value="Exportin-1/Importin-b-like"/>
</dbReference>
<dbReference type="FunFam" id="1.25.10.10:FF:000022">
    <property type="entry name" value="protein EXPORTIN 1A"/>
    <property type="match status" value="1"/>
</dbReference>
<sequence>MEGILDFGTDLDIGLFDRVVNTMFLGGPEQAQANMILEQFRQHPDAWKRVDAILERSQVLQAKYLALQILENLIKTMWKALPQGERGGIQNFVVAFIVKNSSTDEALEKNRLVLAKLNMVLVQILKHEWPHNWPTFIPEIVNSSKTNLALCENTMNILKLLSEEIFDFSEEQMTSKKTQNLKNTMLGECAEIFQLCHVVLEKAQKPSLIIATLETLLRFLSWMNLGYIFDTNLINILQNRFLGVPAFRNVTLKCFTEIAGLQLGAEYQEKFVLMYNHVIATIPSVLPPETNIAKAWETSSDAEQQFIQNLSLFLTTFLGRHLKSLEFAAGQHGPTKEYLLLGHRYLLRISEVEDREVFKICLEYWTTLIAGLFDELQAMPHSVDMPLLNLGAVSGINRTSFAPNLPLRKNIYAEMLSRLRVIMIEQMVKPEEVIVVENDEGEVVRETLKESDTIVLYKSMREVLVYLTHLDVEDMERIMSEKLAKQIDGSEWSWTNLNKLCWSIGSISGAMSEDVEKKFLVTVIKELLGLTEMKRGKDNKAIVASNIMYIVGQYPRFLKAHWKFLKTVVNKLFEFMHELHEGVQEMACDTFIKIAQKCKRHFVIQQQHEVVPYIEEILATMDQITSDLPPPQMHTFYEAVGYMISAQPSKPQQERLINKFMESANAAWDAKMSQARVKPEILHEPDTVKLLSHIIKTNVAACTSIGGPFYVQIGRNFMDLLGLYTAASGIIAELVVTQGLIATKTPKARSLRTIKKEILRLMETYIGLSEEKDLQIVMQNIIPPLLEAVLGDYARSVEPAKDAFVLTVMASIINKLGDLMDDKIPAVLGAVFECTVNMISKNFEDNPEHRIGFFTLMHAITQSCFKAVVQMPAPQFRVFYDSVIWGIKHTIPDISELGLSIISTMVTQFGAVDPALANQFYQTYFVSLLQDIFFVLVNPFHKFGFRLQCMILRDMFNAIETDRIKVPIFDPTQIPTPVATNKAFLQDYTTDLLLKSFAHLQRVHVQTFVAGLFVTSRDFEVFLPHVRDFLVTLKEFAGADNSDLYSEEREREAALKKKMEMEKALSIPGMIKPSDRTDDMAD</sequence>
<dbReference type="GO" id="GO:0006406">
    <property type="term" value="P:mRNA export from nucleus"/>
    <property type="evidence" value="ECO:0007669"/>
    <property type="project" value="EnsemblFungi"/>
</dbReference>
<evidence type="ECO:0000259" key="6">
    <source>
        <dbReference type="PROSITE" id="PS50166"/>
    </source>
</evidence>
<evidence type="ECO:0000256" key="2">
    <source>
        <dbReference type="ARBA" id="ARBA00009466"/>
    </source>
</evidence>
<dbReference type="FunCoup" id="A0A0L0H672">
    <property type="interactions" value="1106"/>
</dbReference>
<dbReference type="AlphaFoldDB" id="A0A0L0H672"/>
<accession>A0A0L0H672</accession>
<dbReference type="Proteomes" id="UP000053201">
    <property type="component" value="Unassembled WGS sequence"/>
</dbReference>
<dbReference type="GO" id="GO:0030623">
    <property type="term" value="F:U5 snRNA binding"/>
    <property type="evidence" value="ECO:0007669"/>
    <property type="project" value="EnsemblFungi"/>
</dbReference>
<protein>
    <recommendedName>
        <fullName evidence="6">Importin N-terminal domain-containing protein</fullName>
    </recommendedName>
</protein>
<dbReference type="GO" id="GO:0000776">
    <property type="term" value="C:kinetochore"/>
    <property type="evidence" value="ECO:0007669"/>
    <property type="project" value="EnsemblFungi"/>
</dbReference>
<feature type="domain" description="Importin N-terminal" evidence="6">
    <location>
        <begin position="33"/>
        <end position="99"/>
    </location>
</feature>
<evidence type="ECO:0000256" key="4">
    <source>
        <dbReference type="ARBA" id="ARBA00022927"/>
    </source>
</evidence>
<dbReference type="GO" id="GO:0000056">
    <property type="term" value="P:ribosomal small subunit export from nucleus"/>
    <property type="evidence" value="ECO:0007669"/>
    <property type="project" value="TreeGrafter"/>
</dbReference>
<dbReference type="GO" id="GO:0031267">
    <property type="term" value="F:small GTPase binding"/>
    <property type="evidence" value="ECO:0007669"/>
    <property type="project" value="InterPro"/>
</dbReference>
<dbReference type="PANTHER" id="PTHR11223:SF2">
    <property type="entry name" value="EXPORTIN-1"/>
    <property type="match status" value="1"/>
</dbReference>
<dbReference type="VEuPathDB" id="FungiDB:SPPG_07821"/>
<gene>
    <name evidence="7" type="ORF">SPPG_07821</name>
</gene>
<dbReference type="eggNOG" id="KOG2020">
    <property type="taxonomic scope" value="Eukaryota"/>
</dbReference>
<evidence type="ECO:0000256" key="3">
    <source>
        <dbReference type="ARBA" id="ARBA00022448"/>
    </source>
</evidence>
<dbReference type="Gene3D" id="1.25.10.10">
    <property type="entry name" value="Leucine-rich Repeat Variant"/>
    <property type="match status" value="1"/>
</dbReference>
<dbReference type="EMBL" id="KQ257466">
    <property type="protein sequence ID" value="KNC97005.1"/>
    <property type="molecule type" value="Genomic_DNA"/>
</dbReference>
<dbReference type="RefSeq" id="XP_016605045.1">
    <property type="nucleotide sequence ID" value="XM_016755973.1"/>
</dbReference>
<dbReference type="InterPro" id="IPR040485">
    <property type="entry name" value="XPO1_repeat_3"/>
</dbReference>
<keyword evidence="4" id="KW-0653">Protein transport</keyword>
<dbReference type="GO" id="GO:0006611">
    <property type="term" value="P:protein export from nucleus"/>
    <property type="evidence" value="ECO:0007669"/>
    <property type="project" value="EnsemblFungi"/>
</dbReference>
<keyword evidence="8" id="KW-1185">Reference proteome</keyword>
<dbReference type="GO" id="GO:0005816">
    <property type="term" value="C:spindle pole body"/>
    <property type="evidence" value="ECO:0007669"/>
    <property type="project" value="EnsemblFungi"/>
</dbReference>
<dbReference type="Pfam" id="PF18777">
    <property type="entry name" value="CRM1_repeat"/>
    <property type="match status" value="1"/>
</dbReference>
<evidence type="ECO:0000313" key="8">
    <source>
        <dbReference type="Proteomes" id="UP000053201"/>
    </source>
</evidence>
<dbReference type="PROSITE" id="PS50166">
    <property type="entry name" value="IMPORTIN_B_NT"/>
    <property type="match status" value="1"/>
</dbReference>
<keyword evidence="3" id="KW-0813">Transport</keyword>
<dbReference type="InterPro" id="IPR041235">
    <property type="entry name" value="Exp1_repeat_2"/>
</dbReference>
<dbReference type="GO" id="GO:0005049">
    <property type="term" value="F:nuclear export signal receptor activity"/>
    <property type="evidence" value="ECO:0007669"/>
    <property type="project" value="EnsemblFungi"/>
</dbReference>
<proteinExistence type="inferred from homology"/>
<dbReference type="InterPro" id="IPR041123">
    <property type="entry name" value="CRM1_repeat"/>
</dbReference>
<dbReference type="GO" id="GO:0061608">
    <property type="term" value="F:nuclear import signal receptor activity"/>
    <property type="evidence" value="ECO:0007669"/>
    <property type="project" value="EnsemblFungi"/>
</dbReference>
<dbReference type="SUPFAM" id="SSF48371">
    <property type="entry name" value="ARM repeat"/>
    <property type="match status" value="1"/>
</dbReference>
<dbReference type="GO" id="GO:0017070">
    <property type="term" value="F:U6 snRNA binding"/>
    <property type="evidence" value="ECO:0007669"/>
    <property type="project" value="EnsemblFungi"/>
</dbReference>
<dbReference type="GO" id="GO:0071528">
    <property type="term" value="P:tRNA re-export from nucleus"/>
    <property type="evidence" value="ECO:0007669"/>
    <property type="project" value="EnsemblFungi"/>
</dbReference>
<dbReference type="GeneID" id="27691010"/>
<comment type="subcellular location">
    <subcellularLocation>
        <location evidence="1">Nucleus</location>
    </subcellularLocation>
</comment>
<dbReference type="InterPro" id="IPR016024">
    <property type="entry name" value="ARM-type_fold"/>
</dbReference>
<evidence type="ECO:0000256" key="5">
    <source>
        <dbReference type="ARBA" id="ARBA00023242"/>
    </source>
</evidence>
<dbReference type="Pfam" id="PF18784">
    <property type="entry name" value="CRM1_repeat_2"/>
    <property type="match status" value="1"/>
</dbReference>
<dbReference type="Pfam" id="PF18787">
    <property type="entry name" value="CRM1_repeat_3"/>
    <property type="match status" value="1"/>
</dbReference>